<comment type="caution">
    <text evidence="1">The sequence shown here is derived from an EMBL/GenBank/DDBJ whole genome shotgun (WGS) entry which is preliminary data.</text>
</comment>
<dbReference type="EMBL" id="JAIQCV010000013">
    <property type="protein sequence ID" value="KAH1033833.1"/>
    <property type="molecule type" value="Genomic_DNA"/>
</dbReference>
<reference evidence="1 2" key="1">
    <citation type="journal article" date="2021" name="Plant Biotechnol. J.">
        <title>Multi-omics assisted identification of the key and species-specific regulatory components of drought-tolerant mechanisms in Gossypium stocksii.</title>
        <authorList>
            <person name="Yu D."/>
            <person name="Ke L."/>
            <person name="Zhang D."/>
            <person name="Wu Y."/>
            <person name="Sun Y."/>
            <person name="Mei J."/>
            <person name="Sun J."/>
            <person name="Sun Y."/>
        </authorList>
    </citation>
    <scope>NUCLEOTIDE SEQUENCE [LARGE SCALE GENOMIC DNA]</scope>
    <source>
        <strain evidence="2">cv. E1</strain>
        <tissue evidence="1">Leaf</tissue>
    </source>
</reference>
<dbReference type="AlphaFoldDB" id="A0A9D3ZHW4"/>
<evidence type="ECO:0000313" key="2">
    <source>
        <dbReference type="Proteomes" id="UP000828251"/>
    </source>
</evidence>
<accession>A0A9D3ZHW4</accession>
<evidence type="ECO:0000313" key="1">
    <source>
        <dbReference type="EMBL" id="KAH1033833.1"/>
    </source>
</evidence>
<organism evidence="1 2">
    <name type="scientific">Gossypium stocksii</name>
    <dbReference type="NCBI Taxonomy" id="47602"/>
    <lineage>
        <taxon>Eukaryota</taxon>
        <taxon>Viridiplantae</taxon>
        <taxon>Streptophyta</taxon>
        <taxon>Embryophyta</taxon>
        <taxon>Tracheophyta</taxon>
        <taxon>Spermatophyta</taxon>
        <taxon>Magnoliopsida</taxon>
        <taxon>eudicotyledons</taxon>
        <taxon>Gunneridae</taxon>
        <taxon>Pentapetalae</taxon>
        <taxon>rosids</taxon>
        <taxon>malvids</taxon>
        <taxon>Malvales</taxon>
        <taxon>Malvaceae</taxon>
        <taxon>Malvoideae</taxon>
        <taxon>Gossypium</taxon>
    </lineage>
</organism>
<name>A0A9D3ZHW4_9ROSI</name>
<protein>
    <submittedName>
        <fullName evidence="1">Uncharacterized protein</fullName>
    </submittedName>
</protein>
<gene>
    <name evidence="1" type="ORF">J1N35_046007</name>
</gene>
<dbReference type="Proteomes" id="UP000828251">
    <property type="component" value="Unassembled WGS sequence"/>
</dbReference>
<proteinExistence type="predicted"/>
<keyword evidence="2" id="KW-1185">Reference proteome</keyword>
<sequence>MTVECIFECRQQIATRFNRDVSVDDMKEIISAKIVRSCGRRILRLFYKFLVSTDPIKFTEMGLVDDEDVVEICR</sequence>